<dbReference type="OrthoDB" id="1937908at2759"/>
<protein>
    <submittedName>
        <fullName evidence="3">Uncharacterized protein</fullName>
    </submittedName>
</protein>
<keyword evidence="4" id="KW-1185">Reference proteome</keyword>
<dbReference type="PANTHER" id="PTHR33156">
    <property type="entry name" value="OS02G0230000 PROTEIN"/>
    <property type="match status" value="1"/>
</dbReference>
<accession>A0A7I8K3H5</accession>
<feature type="region of interest" description="Disordered" evidence="1">
    <location>
        <begin position="28"/>
        <end position="58"/>
    </location>
</feature>
<dbReference type="PANTHER" id="PTHR33156:SF9">
    <property type="entry name" value="PROTEIN NUCLEAR FUSION DEFECTIVE 6, CHLOROPLASTIC_MITOCHONDRIAL"/>
    <property type="match status" value="1"/>
</dbReference>
<evidence type="ECO:0000313" key="2">
    <source>
        <dbReference type="EMBL" id="CAA2616471.1"/>
    </source>
</evidence>
<dbReference type="GO" id="GO:0005739">
    <property type="term" value="C:mitochondrion"/>
    <property type="evidence" value="ECO:0007669"/>
    <property type="project" value="TreeGrafter"/>
</dbReference>
<dbReference type="EMBL" id="LR746265">
    <property type="protein sequence ID" value="CAA7391612.1"/>
    <property type="molecule type" value="Genomic_DNA"/>
</dbReference>
<evidence type="ECO:0000313" key="3">
    <source>
        <dbReference type="EMBL" id="CAA7391612.1"/>
    </source>
</evidence>
<evidence type="ECO:0000256" key="1">
    <source>
        <dbReference type="SAM" id="MobiDB-lite"/>
    </source>
</evidence>
<dbReference type="InterPro" id="IPR043459">
    <property type="entry name" value="NFD6/NOXY2-like"/>
</dbReference>
<dbReference type="EMBL" id="LR743589">
    <property type="protein sequence ID" value="CAA2616471.1"/>
    <property type="molecule type" value="Genomic_DNA"/>
</dbReference>
<dbReference type="Proteomes" id="UP000663760">
    <property type="component" value="Chromosome 2"/>
</dbReference>
<feature type="compositionally biased region" description="Low complexity" evidence="1">
    <location>
        <begin position="35"/>
        <end position="54"/>
    </location>
</feature>
<gene>
    <name evidence="2" type="ORF">SI7747_02002690</name>
    <name evidence="3" type="ORF">SI8410_02002883</name>
</gene>
<evidence type="ECO:0000313" key="4">
    <source>
        <dbReference type="Proteomes" id="UP000663760"/>
    </source>
</evidence>
<dbReference type="AlphaFoldDB" id="A0A7I8K3H5"/>
<name>A0A7I8K3H5_SPIIN</name>
<organism evidence="3 4">
    <name type="scientific">Spirodela intermedia</name>
    <name type="common">Intermediate duckweed</name>
    <dbReference type="NCBI Taxonomy" id="51605"/>
    <lineage>
        <taxon>Eukaryota</taxon>
        <taxon>Viridiplantae</taxon>
        <taxon>Streptophyta</taxon>
        <taxon>Embryophyta</taxon>
        <taxon>Tracheophyta</taxon>
        <taxon>Spermatophyta</taxon>
        <taxon>Magnoliopsida</taxon>
        <taxon>Liliopsida</taxon>
        <taxon>Araceae</taxon>
        <taxon>Lemnoideae</taxon>
        <taxon>Spirodela</taxon>
    </lineage>
</organism>
<reference evidence="3" key="1">
    <citation type="submission" date="2020-02" db="EMBL/GenBank/DDBJ databases">
        <authorList>
            <person name="Scholz U."/>
            <person name="Mascher M."/>
            <person name="Fiebig A."/>
        </authorList>
    </citation>
    <scope>NUCLEOTIDE SEQUENCE</scope>
</reference>
<sequence>MASACIRSINRTSLRSLRSSIKARAVVMPRRESLPSGSSPAAPQFSSPSSSRCSTSDRRTSFLSRCPSELGCVLASLFPLHSAVAAARLTSCLSSTSQGSKAFSQGTLCRTYPGL</sequence>
<proteinExistence type="predicted"/>